<protein>
    <submittedName>
        <fullName evidence="2">Uncharacterized protein</fullName>
    </submittedName>
</protein>
<organism evidence="2 3">
    <name type="scientific">Liparis tanakae</name>
    <name type="common">Tanaka's snailfish</name>
    <dbReference type="NCBI Taxonomy" id="230148"/>
    <lineage>
        <taxon>Eukaryota</taxon>
        <taxon>Metazoa</taxon>
        <taxon>Chordata</taxon>
        <taxon>Craniata</taxon>
        <taxon>Vertebrata</taxon>
        <taxon>Euteleostomi</taxon>
        <taxon>Actinopterygii</taxon>
        <taxon>Neopterygii</taxon>
        <taxon>Teleostei</taxon>
        <taxon>Neoteleostei</taxon>
        <taxon>Acanthomorphata</taxon>
        <taxon>Eupercaria</taxon>
        <taxon>Perciformes</taxon>
        <taxon>Cottioidei</taxon>
        <taxon>Cottales</taxon>
        <taxon>Liparidae</taxon>
        <taxon>Liparis</taxon>
    </lineage>
</organism>
<keyword evidence="3" id="KW-1185">Reference proteome</keyword>
<dbReference type="Proteomes" id="UP000314294">
    <property type="component" value="Unassembled WGS sequence"/>
</dbReference>
<reference evidence="2 3" key="1">
    <citation type="submission" date="2019-03" db="EMBL/GenBank/DDBJ databases">
        <title>First draft genome of Liparis tanakae, snailfish: a comprehensive survey of snailfish specific genes.</title>
        <authorList>
            <person name="Kim W."/>
            <person name="Song I."/>
            <person name="Jeong J.-H."/>
            <person name="Kim D."/>
            <person name="Kim S."/>
            <person name="Ryu S."/>
            <person name="Song J.Y."/>
            <person name="Lee S.K."/>
        </authorList>
    </citation>
    <scope>NUCLEOTIDE SEQUENCE [LARGE SCALE GENOMIC DNA]</scope>
    <source>
        <tissue evidence="2">Muscle</tissue>
    </source>
</reference>
<gene>
    <name evidence="2" type="ORF">EYF80_014456</name>
</gene>
<sequence>MERRSRWNRRELPRGDAERDSFSVASGSAADKGPMSVTFKSSAKGRCRKLVEINAARDLGESDRNEVLSHAAVLLRSQGTTAKEKDASIHIS</sequence>
<accession>A0A4Z2IBG7</accession>
<comment type="caution">
    <text evidence="2">The sequence shown here is derived from an EMBL/GenBank/DDBJ whole genome shotgun (WGS) entry which is preliminary data.</text>
</comment>
<evidence type="ECO:0000256" key="1">
    <source>
        <dbReference type="SAM" id="MobiDB-lite"/>
    </source>
</evidence>
<feature type="region of interest" description="Disordered" evidence="1">
    <location>
        <begin position="1"/>
        <end position="41"/>
    </location>
</feature>
<name>A0A4Z2IBG7_9TELE</name>
<dbReference type="AlphaFoldDB" id="A0A4Z2IBG7"/>
<evidence type="ECO:0000313" key="2">
    <source>
        <dbReference type="EMBL" id="TNN75409.1"/>
    </source>
</evidence>
<proteinExistence type="predicted"/>
<feature type="compositionally biased region" description="Basic and acidic residues" evidence="1">
    <location>
        <begin position="1"/>
        <end position="21"/>
    </location>
</feature>
<dbReference type="EMBL" id="SRLO01000104">
    <property type="protein sequence ID" value="TNN75409.1"/>
    <property type="molecule type" value="Genomic_DNA"/>
</dbReference>
<evidence type="ECO:0000313" key="3">
    <source>
        <dbReference type="Proteomes" id="UP000314294"/>
    </source>
</evidence>